<sequence length="205" mass="22247">MTCRDLVTLSPQDQLTLDAKADVSDLWEDGPSYGCQLRGAHPGRHVALIDHLAWDEDPPVVTYWLWWDAGGHTLTHASSCSDCHLPQGHPVSSGCSTYAGQCAAAAGITDSDRAMLEDLEDAVHEAETHHRCQYTAGHDGPHVRLAQSQDRPDNTSTTWWVCWPAPHTGHPYTLTVIDECPATAAADNDDGLCLLPAGHPGNHQF</sequence>
<dbReference type="Proteomes" id="UP000634780">
    <property type="component" value="Unassembled WGS sequence"/>
</dbReference>
<keyword evidence="2" id="KW-1185">Reference proteome</keyword>
<evidence type="ECO:0000313" key="2">
    <source>
        <dbReference type="Proteomes" id="UP000634780"/>
    </source>
</evidence>
<comment type="caution">
    <text evidence="1">The sequence shown here is derived from an EMBL/GenBank/DDBJ whole genome shotgun (WGS) entry which is preliminary data.</text>
</comment>
<reference evidence="1 2" key="1">
    <citation type="submission" date="2020-12" db="EMBL/GenBank/DDBJ databases">
        <title>Streptomyces typhae sp. nov., a novel endophytic actinomycete isolated from the root of cattail pollen (Typha angustifolia L.).</title>
        <authorList>
            <person name="Peng C."/>
            <person name="Liu C."/>
        </authorList>
    </citation>
    <scope>NUCLEOTIDE SEQUENCE [LARGE SCALE GENOMIC DNA]</scope>
    <source>
        <strain evidence="1 2">JCM 4753</strain>
    </source>
</reference>
<protein>
    <submittedName>
        <fullName evidence="1">Uncharacterized protein</fullName>
    </submittedName>
</protein>
<dbReference type="RefSeq" id="WP_190120575.1">
    <property type="nucleotide sequence ID" value="NZ_BMVR01000030.1"/>
</dbReference>
<dbReference type="EMBL" id="JAEKOZ010000052">
    <property type="protein sequence ID" value="MBJ3813157.1"/>
    <property type="molecule type" value="Genomic_DNA"/>
</dbReference>
<accession>A0ABS0XIV2</accession>
<organism evidence="1 2">
    <name type="scientific">Streptomyces flavofungini</name>
    <dbReference type="NCBI Taxonomy" id="68200"/>
    <lineage>
        <taxon>Bacteria</taxon>
        <taxon>Bacillati</taxon>
        <taxon>Actinomycetota</taxon>
        <taxon>Actinomycetes</taxon>
        <taxon>Kitasatosporales</taxon>
        <taxon>Streptomycetaceae</taxon>
        <taxon>Streptomyces</taxon>
    </lineage>
</organism>
<gene>
    <name evidence="1" type="ORF">JGB26_39915</name>
</gene>
<evidence type="ECO:0000313" key="1">
    <source>
        <dbReference type="EMBL" id="MBJ3813157.1"/>
    </source>
</evidence>
<name>A0ABS0XIV2_9ACTN</name>
<proteinExistence type="predicted"/>